<dbReference type="RefSeq" id="WP_322410981.1">
    <property type="nucleotide sequence ID" value="NZ_CP139779.1"/>
</dbReference>
<protein>
    <submittedName>
        <fullName evidence="3">SRPBCC domain-containing protein</fullName>
    </submittedName>
</protein>
<dbReference type="Proteomes" id="UP001324533">
    <property type="component" value="Chromosome"/>
</dbReference>
<comment type="similarity">
    <text evidence="1">Belongs to the AHA1 family.</text>
</comment>
<name>A0ABZ0VFA7_9MICO</name>
<dbReference type="Pfam" id="PF08327">
    <property type="entry name" value="AHSA1"/>
    <property type="match status" value="1"/>
</dbReference>
<evidence type="ECO:0000313" key="4">
    <source>
        <dbReference type="Proteomes" id="UP001324533"/>
    </source>
</evidence>
<keyword evidence="4" id="KW-1185">Reference proteome</keyword>
<evidence type="ECO:0000256" key="1">
    <source>
        <dbReference type="ARBA" id="ARBA00006817"/>
    </source>
</evidence>
<feature type="domain" description="Activator of Hsp90 ATPase homologue 1/2-like C-terminal" evidence="2">
    <location>
        <begin position="28"/>
        <end position="141"/>
    </location>
</feature>
<gene>
    <name evidence="3" type="ORF">T9R20_02485</name>
</gene>
<evidence type="ECO:0000313" key="3">
    <source>
        <dbReference type="EMBL" id="WQB70845.1"/>
    </source>
</evidence>
<dbReference type="InterPro" id="IPR013538">
    <property type="entry name" value="ASHA1/2-like_C"/>
</dbReference>
<dbReference type="SUPFAM" id="SSF55961">
    <property type="entry name" value="Bet v1-like"/>
    <property type="match status" value="1"/>
</dbReference>
<reference evidence="3 4" key="1">
    <citation type="submission" date="2023-06" db="EMBL/GenBank/DDBJ databases">
        <title>Rock-solubilizing bacteria, Microbacterium invictum, promotes re-establishment of vegetation in rocky wasteland by accelerating rock bio-weathering and reshaping soil bacterial community.</title>
        <authorList>
            <person name="Liu C."/>
        </authorList>
    </citation>
    <scope>NUCLEOTIDE SEQUENCE [LARGE SCALE GENOMIC DNA]</scope>
    <source>
        <strain evidence="3 4">X-18</strain>
    </source>
</reference>
<evidence type="ECO:0000259" key="2">
    <source>
        <dbReference type="Pfam" id="PF08327"/>
    </source>
</evidence>
<dbReference type="InterPro" id="IPR023393">
    <property type="entry name" value="START-like_dom_sf"/>
</dbReference>
<proteinExistence type="inferred from homology"/>
<accession>A0ABZ0VFA7</accession>
<sequence>MSETPRATGTVETIDGERHLVLRRTFAASAKKVWRDLTDADRLERWIGTWEGDPADGQVMFRMTAEGENVPAETFTIRECDKPRRLVADTAVGDGTWHLWFELKEDDGETVLSFGQLLGGAEDVGSIGPGWEYYLDRLVAAREGRDVAEVEWAAYYPALREEYLKVDAG</sequence>
<organism evidence="3 4">
    <name type="scientific">Microbacterium invictum</name>
    <dbReference type="NCBI Taxonomy" id="515415"/>
    <lineage>
        <taxon>Bacteria</taxon>
        <taxon>Bacillati</taxon>
        <taxon>Actinomycetota</taxon>
        <taxon>Actinomycetes</taxon>
        <taxon>Micrococcales</taxon>
        <taxon>Microbacteriaceae</taxon>
        <taxon>Microbacterium</taxon>
    </lineage>
</organism>
<dbReference type="EMBL" id="CP139779">
    <property type="protein sequence ID" value="WQB70845.1"/>
    <property type="molecule type" value="Genomic_DNA"/>
</dbReference>
<dbReference type="Gene3D" id="3.30.530.20">
    <property type="match status" value="1"/>
</dbReference>